<comment type="caution">
    <text evidence="2">The sequence shown here is derived from an EMBL/GenBank/DDBJ whole genome shotgun (WGS) entry which is preliminary data.</text>
</comment>
<evidence type="ECO:0000313" key="2">
    <source>
        <dbReference type="EMBL" id="GEP03665.1"/>
    </source>
</evidence>
<reference evidence="3" key="1">
    <citation type="journal article" date="2014" name="Int. J. Syst. Evol. Microbiol.">
        <title>Complete genome of a new Firmicutes species belonging to the dominant human colonic microbiota ('Ruminococcus bicirculans') reveals two chromosomes and a selective capacity to utilize plant glucans.</title>
        <authorList>
            <consortium name="NISC Comparative Sequencing Program"/>
            <person name="Wegmann U."/>
            <person name="Louis P."/>
            <person name="Goesmann A."/>
            <person name="Henrissat B."/>
            <person name="Duncan S.H."/>
            <person name="Flint H.J."/>
        </authorList>
    </citation>
    <scope>NUCLEOTIDE SEQUENCE</scope>
    <source>
        <strain evidence="3">NBRC 107715</strain>
    </source>
</reference>
<dbReference type="InterPro" id="IPR043519">
    <property type="entry name" value="NT_sf"/>
</dbReference>
<sequence length="108" mass="11893">MYRTLARRKADAAESRQAAVVALSARLHAFARERGGRFLLYGSAARGTMRHDSDVDLLLDFPPEVEADAWRFAEDLCTASGIESDILPLAWCTPAFAERILPQAMVLG</sequence>
<dbReference type="Proteomes" id="UP001156856">
    <property type="component" value="Unassembled WGS sequence"/>
</dbReference>
<dbReference type="EMBL" id="BSPK01000058">
    <property type="protein sequence ID" value="GLS64992.1"/>
    <property type="molecule type" value="Genomic_DNA"/>
</dbReference>
<reference evidence="3" key="4">
    <citation type="submission" date="2023-01" db="EMBL/GenBank/DDBJ databases">
        <title>Draft genome sequence of Methylobacterium oxalidis strain NBRC 107715.</title>
        <authorList>
            <person name="Sun Q."/>
            <person name="Mori K."/>
        </authorList>
    </citation>
    <scope>NUCLEOTIDE SEQUENCE</scope>
    <source>
        <strain evidence="3">NBRC 107715</strain>
    </source>
</reference>
<dbReference type="CDD" id="cd05403">
    <property type="entry name" value="NT_KNTase_like"/>
    <property type="match status" value="1"/>
</dbReference>
<keyword evidence="5" id="KW-1185">Reference proteome</keyword>
<dbReference type="SUPFAM" id="SSF81301">
    <property type="entry name" value="Nucleotidyltransferase"/>
    <property type="match status" value="1"/>
</dbReference>
<evidence type="ECO:0000259" key="1">
    <source>
        <dbReference type="Pfam" id="PF01909"/>
    </source>
</evidence>
<proteinExistence type="predicted"/>
<reference evidence="5" key="2">
    <citation type="journal article" date="2019" name="Int. J. Syst. Evol. Microbiol.">
        <title>The Global Catalogue of Microorganisms (GCM) 10K type strain sequencing project: providing services to taxonomists for standard genome sequencing and annotation.</title>
        <authorList>
            <consortium name="The Broad Institute Genomics Platform"/>
            <consortium name="The Broad Institute Genome Sequencing Center for Infectious Disease"/>
            <person name="Wu L."/>
            <person name="Ma J."/>
        </authorList>
    </citation>
    <scope>NUCLEOTIDE SEQUENCE [LARGE SCALE GENOMIC DNA]</scope>
    <source>
        <strain evidence="5">NBRC 107715</strain>
    </source>
</reference>
<reference evidence="2 4" key="3">
    <citation type="submission" date="2019-07" db="EMBL/GenBank/DDBJ databases">
        <title>Whole genome shotgun sequence of Methylobacterium oxalidis NBRC 107715.</title>
        <authorList>
            <person name="Hosoyama A."/>
            <person name="Uohara A."/>
            <person name="Ohji S."/>
            <person name="Ichikawa N."/>
        </authorList>
    </citation>
    <scope>NUCLEOTIDE SEQUENCE [LARGE SCALE GENOMIC DNA]</scope>
    <source>
        <strain evidence="2 4">NBRC 107715</strain>
    </source>
</reference>
<dbReference type="InterPro" id="IPR002934">
    <property type="entry name" value="Polymerase_NTP_transf_dom"/>
</dbReference>
<dbReference type="Pfam" id="PF01909">
    <property type="entry name" value="NTP_transf_2"/>
    <property type="match status" value="1"/>
</dbReference>
<accession>A0A512J155</accession>
<gene>
    <name evidence="3" type="ORF">GCM10007888_33730</name>
    <name evidence="2" type="ORF">MOX02_17030</name>
</gene>
<dbReference type="Gene3D" id="3.30.460.10">
    <property type="entry name" value="Beta Polymerase, domain 2"/>
    <property type="match status" value="1"/>
</dbReference>
<feature type="domain" description="Polymerase nucleotidyl transferase" evidence="1">
    <location>
        <begin position="35"/>
        <end position="87"/>
    </location>
</feature>
<dbReference type="GO" id="GO:0016779">
    <property type="term" value="F:nucleotidyltransferase activity"/>
    <property type="evidence" value="ECO:0007669"/>
    <property type="project" value="InterPro"/>
</dbReference>
<name>A0A512J155_9HYPH</name>
<evidence type="ECO:0000313" key="4">
    <source>
        <dbReference type="Proteomes" id="UP000321960"/>
    </source>
</evidence>
<protein>
    <recommendedName>
        <fullName evidence="1">Polymerase nucleotidyl transferase domain-containing protein</fullName>
    </recommendedName>
</protein>
<dbReference type="AlphaFoldDB" id="A0A512J155"/>
<evidence type="ECO:0000313" key="3">
    <source>
        <dbReference type="EMBL" id="GLS64992.1"/>
    </source>
</evidence>
<organism evidence="2 4">
    <name type="scientific">Methylobacterium oxalidis</name>
    <dbReference type="NCBI Taxonomy" id="944322"/>
    <lineage>
        <taxon>Bacteria</taxon>
        <taxon>Pseudomonadati</taxon>
        <taxon>Pseudomonadota</taxon>
        <taxon>Alphaproteobacteria</taxon>
        <taxon>Hyphomicrobiales</taxon>
        <taxon>Methylobacteriaceae</taxon>
        <taxon>Methylobacterium</taxon>
    </lineage>
</organism>
<dbReference type="RefSeq" id="WP_170267740.1">
    <property type="nucleotide sequence ID" value="NZ_BJZU01000027.1"/>
</dbReference>
<evidence type="ECO:0000313" key="5">
    <source>
        <dbReference type="Proteomes" id="UP001156856"/>
    </source>
</evidence>
<dbReference type="EMBL" id="BJZU01000027">
    <property type="protein sequence ID" value="GEP03665.1"/>
    <property type="molecule type" value="Genomic_DNA"/>
</dbReference>
<dbReference type="Proteomes" id="UP000321960">
    <property type="component" value="Unassembled WGS sequence"/>
</dbReference>